<dbReference type="Gene3D" id="2.30.250.10">
    <property type="entry name" value="Aminopeptidase i, Domain 2"/>
    <property type="match status" value="1"/>
</dbReference>
<dbReference type="AlphaFoldDB" id="A0A329TZ29"/>
<dbReference type="PANTHER" id="PTHR28570:SF3">
    <property type="entry name" value="ASPARTYL AMINOPEPTIDASE"/>
    <property type="match status" value="1"/>
</dbReference>
<evidence type="ECO:0000256" key="4">
    <source>
        <dbReference type="ARBA" id="ARBA00022670"/>
    </source>
</evidence>
<protein>
    <recommendedName>
        <fullName evidence="10">M18 family aminopeptidase</fullName>
        <ecNumber evidence="10">3.4.11.-</ecNumber>
    </recommendedName>
</protein>
<dbReference type="EC" id="3.4.11.-" evidence="10"/>
<sequence>MKNASFSIEELFRFLDAGVSAFHSTAAAAAILEAEGYVNCPESAAWELAPGGKYYTTRNGSAVLAWRMPKGELTGWHAAASHSDSPTWRIKQFDTEDKVFAKAEVEGYGGMIMPSWLDRPLTVAGRLLVRTENGIESRLVCPDRALACIPNLCIHFSRDLNNGMKYNPQVDLQPIFGGKGGNLKEVLAAEAGVKAEDLLDADLVLATREKAVRMGLNGEYFMSGRIDDLECAYTTLWGFLQGRGEEEGRGDIWVMFDNEEVGSSSRQGAQGTLMADVLARIEESLGVSREQSIRARTNSLVLSADNGHATHPNHPEKSDPANPVVMGGGVLLKYNARQTYTTSGFTGAAFTAICKKAGVPVQVFANRADVPGGSTLGNLLGHQILMPMVDIGLGQLAMHSAMETASCADAEYMAKAVAEYYNTPIFQPKDGEWKLGL</sequence>
<dbReference type="GO" id="GO:0004177">
    <property type="term" value="F:aminopeptidase activity"/>
    <property type="evidence" value="ECO:0007669"/>
    <property type="project" value="UniProtKB-KW"/>
</dbReference>
<dbReference type="PRINTS" id="PR00932">
    <property type="entry name" value="AMINO1PTASE"/>
</dbReference>
<evidence type="ECO:0000313" key="11">
    <source>
        <dbReference type="EMBL" id="RAW53888.1"/>
    </source>
</evidence>
<keyword evidence="3 9" id="KW-0031">Aminopeptidase</keyword>
<dbReference type="NCBIfam" id="NF002759">
    <property type="entry name" value="PRK02813.1"/>
    <property type="match status" value="1"/>
</dbReference>
<evidence type="ECO:0000256" key="8">
    <source>
        <dbReference type="ARBA" id="ARBA00023049"/>
    </source>
</evidence>
<dbReference type="GO" id="GO:0008237">
    <property type="term" value="F:metallopeptidase activity"/>
    <property type="evidence" value="ECO:0007669"/>
    <property type="project" value="UniProtKB-KW"/>
</dbReference>
<proteinExistence type="inferred from homology"/>
<dbReference type="RefSeq" id="WP_149794717.1">
    <property type="nucleotide sequence ID" value="NZ_PRLB01000007.1"/>
</dbReference>
<keyword evidence="4 9" id="KW-0645">Protease</keyword>
<dbReference type="Pfam" id="PF02127">
    <property type="entry name" value="Peptidase_M18"/>
    <property type="match status" value="1"/>
</dbReference>
<keyword evidence="8 9" id="KW-0482">Metalloprotease</keyword>
<evidence type="ECO:0000256" key="1">
    <source>
        <dbReference type="ARBA" id="ARBA00001947"/>
    </source>
</evidence>
<evidence type="ECO:0000256" key="5">
    <source>
        <dbReference type="ARBA" id="ARBA00022723"/>
    </source>
</evidence>
<evidence type="ECO:0000256" key="10">
    <source>
        <dbReference type="RuleBase" id="RU004387"/>
    </source>
</evidence>
<dbReference type="InterPro" id="IPR001948">
    <property type="entry name" value="Peptidase_M18"/>
</dbReference>
<gene>
    <name evidence="11" type="ORF">C4N26_08305</name>
</gene>
<dbReference type="PANTHER" id="PTHR28570">
    <property type="entry name" value="ASPARTYL AMINOPEPTIDASE"/>
    <property type="match status" value="1"/>
</dbReference>
<dbReference type="GO" id="GO:0006508">
    <property type="term" value="P:proteolysis"/>
    <property type="evidence" value="ECO:0007669"/>
    <property type="project" value="UniProtKB-KW"/>
</dbReference>
<comment type="cofactor">
    <cofactor evidence="1 10">
        <name>Zn(2+)</name>
        <dbReference type="ChEBI" id="CHEBI:29105"/>
    </cofactor>
</comment>
<organism evidence="11 12">
    <name type="scientific">Faecalibacterium prausnitzii</name>
    <dbReference type="NCBI Taxonomy" id="853"/>
    <lineage>
        <taxon>Bacteria</taxon>
        <taxon>Bacillati</taxon>
        <taxon>Bacillota</taxon>
        <taxon>Clostridia</taxon>
        <taxon>Eubacteriales</taxon>
        <taxon>Oscillospiraceae</taxon>
        <taxon>Faecalibacterium</taxon>
    </lineage>
</organism>
<keyword evidence="6 9" id="KW-0378">Hydrolase</keyword>
<evidence type="ECO:0000256" key="6">
    <source>
        <dbReference type="ARBA" id="ARBA00022801"/>
    </source>
</evidence>
<accession>A0A329TZ29</accession>
<dbReference type="Gene3D" id="3.40.630.10">
    <property type="entry name" value="Zn peptidases"/>
    <property type="match status" value="1"/>
</dbReference>
<dbReference type="EMBL" id="PRLB01000007">
    <property type="protein sequence ID" value="RAW53888.1"/>
    <property type="molecule type" value="Genomic_DNA"/>
</dbReference>
<comment type="caution">
    <text evidence="11">The sequence shown here is derived from an EMBL/GenBank/DDBJ whole genome shotgun (WGS) entry which is preliminary data.</text>
</comment>
<dbReference type="InterPro" id="IPR023358">
    <property type="entry name" value="Peptidase_M18_dom2"/>
</dbReference>
<dbReference type="OrthoDB" id="9764268at2"/>
<dbReference type="Proteomes" id="UP000251144">
    <property type="component" value="Unassembled WGS sequence"/>
</dbReference>
<keyword evidence="7 9" id="KW-0862">Zinc</keyword>
<name>A0A329TZ29_9FIRM</name>
<comment type="similarity">
    <text evidence="2 9">Belongs to the peptidase M18 family.</text>
</comment>
<dbReference type="GO" id="GO:0008270">
    <property type="term" value="F:zinc ion binding"/>
    <property type="evidence" value="ECO:0007669"/>
    <property type="project" value="InterPro"/>
</dbReference>
<evidence type="ECO:0000313" key="12">
    <source>
        <dbReference type="Proteomes" id="UP000251144"/>
    </source>
</evidence>
<evidence type="ECO:0000256" key="2">
    <source>
        <dbReference type="ARBA" id="ARBA00008290"/>
    </source>
</evidence>
<evidence type="ECO:0000256" key="3">
    <source>
        <dbReference type="ARBA" id="ARBA00022438"/>
    </source>
</evidence>
<evidence type="ECO:0000256" key="9">
    <source>
        <dbReference type="RuleBase" id="RU004386"/>
    </source>
</evidence>
<dbReference type="SUPFAM" id="SSF53187">
    <property type="entry name" value="Zn-dependent exopeptidases"/>
    <property type="match status" value="1"/>
</dbReference>
<reference evidence="11 12" key="1">
    <citation type="submission" date="2018-02" db="EMBL/GenBank/DDBJ databases">
        <title>Complete genome sequencing of Faecalibacterium prausnitzii strains isolated from the human gut.</title>
        <authorList>
            <person name="Fitzgerald B.C."/>
            <person name="Shkoporov A.N."/>
            <person name="Ross P.R."/>
            <person name="Hill C."/>
        </authorList>
    </citation>
    <scope>NUCLEOTIDE SEQUENCE [LARGE SCALE GENOMIC DNA]</scope>
    <source>
        <strain evidence="11 12">APC942/32-1</strain>
    </source>
</reference>
<evidence type="ECO:0000256" key="7">
    <source>
        <dbReference type="ARBA" id="ARBA00022833"/>
    </source>
</evidence>
<keyword evidence="5 9" id="KW-0479">Metal-binding</keyword>
<dbReference type="SUPFAM" id="SSF101821">
    <property type="entry name" value="Aminopeptidase/glucanase lid domain"/>
    <property type="match status" value="1"/>
</dbReference>
<dbReference type="GO" id="GO:0005737">
    <property type="term" value="C:cytoplasm"/>
    <property type="evidence" value="ECO:0007669"/>
    <property type="project" value="UniProtKB-ARBA"/>
</dbReference>